<evidence type="ECO:0000256" key="2">
    <source>
        <dbReference type="ARBA" id="ARBA00023180"/>
    </source>
</evidence>
<keyword evidence="3" id="KW-1133">Transmembrane helix</keyword>
<dbReference type="AlphaFoldDB" id="A0AAU9MEJ5"/>
<protein>
    <recommendedName>
        <fullName evidence="5">Phytocyanin domain-containing protein</fullName>
    </recommendedName>
</protein>
<comment type="caution">
    <text evidence="6">The sequence shown here is derived from an EMBL/GenBank/DDBJ whole genome shotgun (WGS) entry which is preliminary data.</text>
</comment>
<feature type="chain" id="PRO_5043639292" description="Phytocyanin domain-containing protein" evidence="4">
    <location>
        <begin position="35"/>
        <end position="238"/>
    </location>
</feature>
<keyword evidence="3" id="KW-0812">Transmembrane</keyword>
<dbReference type="Proteomes" id="UP001157418">
    <property type="component" value="Unassembled WGS sequence"/>
</dbReference>
<gene>
    <name evidence="6" type="ORF">LVIROSA_LOCUS12635</name>
</gene>
<dbReference type="SUPFAM" id="SSF49503">
    <property type="entry name" value="Cupredoxins"/>
    <property type="match status" value="1"/>
</dbReference>
<dbReference type="PANTHER" id="PTHR33021">
    <property type="entry name" value="BLUE COPPER PROTEIN"/>
    <property type="match status" value="1"/>
</dbReference>
<accession>A0AAU9MEJ5</accession>
<proteinExistence type="predicted"/>
<evidence type="ECO:0000313" key="7">
    <source>
        <dbReference type="Proteomes" id="UP001157418"/>
    </source>
</evidence>
<evidence type="ECO:0000256" key="3">
    <source>
        <dbReference type="SAM" id="Phobius"/>
    </source>
</evidence>
<name>A0AAU9MEJ5_9ASTR</name>
<reference evidence="6 7" key="1">
    <citation type="submission" date="2022-01" db="EMBL/GenBank/DDBJ databases">
        <authorList>
            <person name="Xiong W."/>
            <person name="Schranz E."/>
        </authorList>
    </citation>
    <scope>NUCLEOTIDE SEQUENCE [LARGE SCALE GENOMIC DNA]</scope>
</reference>
<dbReference type="GO" id="GO:0009055">
    <property type="term" value="F:electron transfer activity"/>
    <property type="evidence" value="ECO:0007669"/>
    <property type="project" value="InterPro"/>
</dbReference>
<feature type="signal peptide" evidence="4">
    <location>
        <begin position="1"/>
        <end position="34"/>
    </location>
</feature>
<dbReference type="PANTHER" id="PTHR33021:SF234">
    <property type="entry name" value="EARLY NODULIN-LIKE PROTEIN 7"/>
    <property type="match status" value="1"/>
</dbReference>
<keyword evidence="2" id="KW-0325">Glycoprotein</keyword>
<evidence type="ECO:0000256" key="1">
    <source>
        <dbReference type="ARBA" id="ARBA00023157"/>
    </source>
</evidence>
<feature type="domain" description="Phytocyanin" evidence="5">
    <location>
        <begin position="35"/>
        <end position="137"/>
    </location>
</feature>
<dbReference type="FunFam" id="2.60.40.420:FF:000034">
    <property type="entry name" value="Cupredoxin superfamily protein"/>
    <property type="match status" value="1"/>
</dbReference>
<dbReference type="GO" id="GO:0005886">
    <property type="term" value="C:plasma membrane"/>
    <property type="evidence" value="ECO:0007669"/>
    <property type="project" value="TreeGrafter"/>
</dbReference>
<dbReference type="Pfam" id="PF02298">
    <property type="entry name" value="Cu_bind_like"/>
    <property type="match status" value="1"/>
</dbReference>
<feature type="transmembrane region" description="Helical" evidence="3">
    <location>
        <begin position="185"/>
        <end position="206"/>
    </location>
</feature>
<organism evidence="6 7">
    <name type="scientific">Lactuca virosa</name>
    <dbReference type="NCBI Taxonomy" id="75947"/>
    <lineage>
        <taxon>Eukaryota</taxon>
        <taxon>Viridiplantae</taxon>
        <taxon>Streptophyta</taxon>
        <taxon>Embryophyta</taxon>
        <taxon>Tracheophyta</taxon>
        <taxon>Spermatophyta</taxon>
        <taxon>Magnoliopsida</taxon>
        <taxon>eudicotyledons</taxon>
        <taxon>Gunneridae</taxon>
        <taxon>Pentapetalae</taxon>
        <taxon>asterids</taxon>
        <taxon>campanulids</taxon>
        <taxon>Asterales</taxon>
        <taxon>Asteraceae</taxon>
        <taxon>Cichorioideae</taxon>
        <taxon>Cichorieae</taxon>
        <taxon>Lactucinae</taxon>
        <taxon>Lactuca</taxon>
    </lineage>
</organism>
<keyword evidence="1" id="KW-1015">Disulfide bond</keyword>
<dbReference type="InterPro" id="IPR008972">
    <property type="entry name" value="Cupredoxin"/>
</dbReference>
<evidence type="ECO:0000259" key="5">
    <source>
        <dbReference type="PROSITE" id="PS51485"/>
    </source>
</evidence>
<dbReference type="InterPro" id="IPR003245">
    <property type="entry name" value="Phytocyanin_dom"/>
</dbReference>
<dbReference type="EMBL" id="CAKMRJ010002223">
    <property type="protein sequence ID" value="CAH1425496.1"/>
    <property type="molecule type" value="Genomic_DNA"/>
</dbReference>
<evidence type="ECO:0000256" key="4">
    <source>
        <dbReference type="SAM" id="SignalP"/>
    </source>
</evidence>
<keyword evidence="7" id="KW-1185">Reference proteome</keyword>
<sequence>MASDSAYSFASHTVLHLFWFFLLAVAAVTTTVGAIEFPVGGDVGWRIPATNETELYTVWASRRNFHIGDTLRFRYKNDSVAVVKKWGFYHCNSSSPIAFFNDGDSVINLDNVGTMYIISGDSDRCKEGEKMKLEVMGSDPGSYFPPSISSPPESPYSDIAPSPSQFSGYGGSPAFSPRYSSSSSAISFSISLFVIALIHDVILIFLNPKILLSHTHLTHTYFLCSRLPFFSRCKLSAN</sequence>
<dbReference type="InterPro" id="IPR039391">
    <property type="entry name" value="Phytocyanin-like"/>
</dbReference>
<evidence type="ECO:0000313" key="6">
    <source>
        <dbReference type="EMBL" id="CAH1425496.1"/>
    </source>
</evidence>
<keyword evidence="3" id="KW-0472">Membrane</keyword>
<dbReference type="Gene3D" id="2.60.40.420">
    <property type="entry name" value="Cupredoxins - blue copper proteins"/>
    <property type="match status" value="1"/>
</dbReference>
<keyword evidence="4" id="KW-0732">Signal</keyword>
<dbReference type="PROSITE" id="PS51485">
    <property type="entry name" value="PHYTOCYANIN"/>
    <property type="match status" value="1"/>
</dbReference>